<dbReference type="AlphaFoldDB" id="A0AAV6GZC0"/>
<sequence>MIMMTPLSLTLIMVAMSGSTSALDIFYPFGPAAGDTFSNTSDDGSSPLIPLQRSFPYFGRTYQQIYVNHNGHLTFNQSLSTFTPTEFPKNSTRDIIAPFWTDLDNREKGNISYQQYTTGDVLQSATQDINSNFPNVPFTATWVFVATWDRVAYYPNTGTETTFQVVLISDSNLSFVFMNYGVIAQTERKVQIGYDTIGSTHHGSLRTCYPNNTIDIVNLHNSSNINVQGRWVFATFLRSEGFRCTIDPGVSSPQPDNVIGMRLEVSTTESLSEADIEEQILKPFGDLLKKHGINVTGIRLRRFYKTEL</sequence>
<dbReference type="InterPro" id="IPR052749">
    <property type="entry name" value="Alpha-tectorin"/>
</dbReference>
<reference evidence="3" key="1">
    <citation type="submission" date="2020-10" db="EMBL/GenBank/DDBJ databases">
        <title>Chromosome-scale genome assembly of the Allis shad, Alosa alosa.</title>
        <authorList>
            <person name="Margot Z."/>
            <person name="Christophe K."/>
            <person name="Cabau C."/>
            <person name="Louis A."/>
            <person name="Berthelot C."/>
            <person name="Parey E."/>
            <person name="Roest Crollius H."/>
            <person name="Montfort J."/>
            <person name="Robinson-Rechavi M."/>
            <person name="Bucao C."/>
            <person name="Bouchez O."/>
            <person name="Gislard M."/>
            <person name="Lluch J."/>
            <person name="Milhes M."/>
            <person name="Lampietro C."/>
            <person name="Lopez Roques C."/>
            <person name="Donnadieu C."/>
            <person name="Braasch I."/>
            <person name="Desvignes T."/>
            <person name="Postlethwait J."/>
            <person name="Bobe J."/>
            <person name="Guiguen Y."/>
        </authorList>
    </citation>
    <scope>NUCLEOTIDE SEQUENCE</scope>
    <source>
        <strain evidence="3">M-15738</strain>
        <tissue evidence="3">Blood</tissue>
    </source>
</reference>
<dbReference type="EMBL" id="JADWDJ010000006">
    <property type="protein sequence ID" value="KAG5280345.1"/>
    <property type="molecule type" value="Genomic_DNA"/>
</dbReference>
<protein>
    <recommendedName>
        <fullName evidence="2">NIDO domain-containing protein</fullName>
    </recommendedName>
</protein>
<organism evidence="3 4">
    <name type="scientific">Alosa alosa</name>
    <name type="common">allis shad</name>
    <dbReference type="NCBI Taxonomy" id="278164"/>
    <lineage>
        <taxon>Eukaryota</taxon>
        <taxon>Metazoa</taxon>
        <taxon>Chordata</taxon>
        <taxon>Craniata</taxon>
        <taxon>Vertebrata</taxon>
        <taxon>Euteleostomi</taxon>
        <taxon>Actinopterygii</taxon>
        <taxon>Neopterygii</taxon>
        <taxon>Teleostei</taxon>
        <taxon>Clupei</taxon>
        <taxon>Clupeiformes</taxon>
        <taxon>Clupeoidei</taxon>
        <taxon>Clupeidae</taxon>
        <taxon>Alosa</taxon>
    </lineage>
</organism>
<dbReference type="SMART" id="SM00539">
    <property type="entry name" value="NIDO"/>
    <property type="match status" value="1"/>
</dbReference>
<evidence type="ECO:0000313" key="4">
    <source>
        <dbReference type="Proteomes" id="UP000823561"/>
    </source>
</evidence>
<dbReference type="InterPro" id="IPR003886">
    <property type="entry name" value="NIDO_dom"/>
</dbReference>
<evidence type="ECO:0000256" key="1">
    <source>
        <dbReference type="SAM" id="SignalP"/>
    </source>
</evidence>
<name>A0AAV6GZC0_9TELE</name>
<dbReference type="Pfam" id="PF06119">
    <property type="entry name" value="NIDO"/>
    <property type="match status" value="1"/>
</dbReference>
<accession>A0AAV6GZC0</accession>
<dbReference type="Proteomes" id="UP000823561">
    <property type="component" value="Chromosome 6"/>
</dbReference>
<feature type="signal peptide" evidence="1">
    <location>
        <begin position="1"/>
        <end position="22"/>
    </location>
</feature>
<dbReference type="PROSITE" id="PS51220">
    <property type="entry name" value="NIDO"/>
    <property type="match status" value="1"/>
</dbReference>
<dbReference type="GO" id="GO:0007160">
    <property type="term" value="P:cell-matrix adhesion"/>
    <property type="evidence" value="ECO:0007669"/>
    <property type="project" value="InterPro"/>
</dbReference>
<dbReference type="PANTHER" id="PTHR46160">
    <property type="entry name" value="ALPHA-TECTORIN-RELATED"/>
    <property type="match status" value="1"/>
</dbReference>
<feature type="domain" description="NIDO" evidence="2">
    <location>
        <begin position="98"/>
        <end position="235"/>
    </location>
</feature>
<comment type="caution">
    <text evidence="3">The sequence shown here is derived from an EMBL/GenBank/DDBJ whole genome shotgun (WGS) entry which is preliminary data.</text>
</comment>
<keyword evidence="4" id="KW-1185">Reference proteome</keyword>
<proteinExistence type="predicted"/>
<dbReference type="PANTHER" id="PTHR46160:SF9">
    <property type="entry name" value="PROTEIN PRY2-RELATED"/>
    <property type="match status" value="1"/>
</dbReference>
<evidence type="ECO:0000313" key="3">
    <source>
        <dbReference type="EMBL" id="KAG5280345.1"/>
    </source>
</evidence>
<gene>
    <name evidence="3" type="ORF">AALO_G00088060</name>
</gene>
<feature type="chain" id="PRO_5043854282" description="NIDO domain-containing protein" evidence="1">
    <location>
        <begin position="23"/>
        <end position="308"/>
    </location>
</feature>
<keyword evidence="1" id="KW-0732">Signal</keyword>
<evidence type="ECO:0000259" key="2">
    <source>
        <dbReference type="PROSITE" id="PS51220"/>
    </source>
</evidence>